<evidence type="ECO:0000313" key="7">
    <source>
        <dbReference type="Proteomes" id="UP000698800"/>
    </source>
</evidence>
<feature type="compositionally biased region" description="Low complexity" evidence="4">
    <location>
        <begin position="266"/>
        <end position="275"/>
    </location>
</feature>
<feature type="domain" description="Inosine/uridine-preferring nucleoside hydrolase" evidence="5">
    <location>
        <begin position="260"/>
        <end position="519"/>
    </location>
</feature>
<dbReference type="SUPFAM" id="SSF53590">
    <property type="entry name" value="Nucleoside hydrolase"/>
    <property type="match status" value="1"/>
</dbReference>
<feature type="compositionally biased region" description="Basic and acidic residues" evidence="4">
    <location>
        <begin position="1"/>
        <end position="10"/>
    </location>
</feature>
<dbReference type="InterPro" id="IPR019310">
    <property type="entry name" value="Efg1"/>
</dbReference>
<dbReference type="GO" id="GO:0008477">
    <property type="term" value="F:purine nucleosidase activity"/>
    <property type="evidence" value="ECO:0007669"/>
    <property type="project" value="TreeGrafter"/>
</dbReference>
<dbReference type="InterPro" id="IPR023186">
    <property type="entry name" value="IUNH"/>
</dbReference>
<evidence type="ECO:0000256" key="4">
    <source>
        <dbReference type="SAM" id="MobiDB-lite"/>
    </source>
</evidence>
<organism evidence="6 7">
    <name type="scientific">Glutinoglossum americanum</name>
    <dbReference type="NCBI Taxonomy" id="1670608"/>
    <lineage>
        <taxon>Eukaryota</taxon>
        <taxon>Fungi</taxon>
        <taxon>Dikarya</taxon>
        <taxon>Ascomycota</taxon>
        <taxon>Pezizomycotina</taxon>
        <taxon>Geoglossomycetes</taxon>
        <taxon>Geoglossales</taxon>
        <taxon>Geoglossaceae</taxon>
        <taxon>Glutinoglossum</taxon>
    </lineage>
</organism>
<dbReference type="Pfam" id="PF01156">
    <property type="entry name" value="IU_nuc_hydro"/>
    <property type="match status" value="1"/>
</dbReference>
<dbReference type="InterPro" id="IPR001910">
    <property type="entry name" value="Inosine/uridine_hydrolase_dom"/>
</dbReference>
<proteinExistence type="inferred from homology"/>
<comment type="caution">
    <text evidence="6">The sequence shown here is derived from an EMBL/GenBank/DDBJ whole genome shotgun (WGS) entry which is preliminary data.</text>
</comment>
<feature type="compositionally biased region" description="Basic and acidic residues" evidence="4">
    <location>
        <begin position="243"/>
        <end position="261"/>
    </location>
</feature>
<evidence type="ECO:0000259" key="5">
    <source>
        <dbReference type="Pfam" id="PF01156"/>
    </source>
</evidence>
<gene>
    <name evidence="6" type="ORF">FGG08_004196</name>
</gene>
<reference evidence="6" key="1">
    <citation type="submission" date="2021-03" db="EMBL/GenBank/DDBJ databases">
        <title>Comparative genomics and phylogenomic investigation of the class Geoglossomycetes provide insights into ecological specialization and systematics.</title>
        <authorList>
            <person name="Melie T."/>
            <person name="Pirro S."/>
            <person name="Miller A.N."/>
            <person name="Quandt A."/>
        </authorList>
    </citation>
    <scope>NUCLEOTIDE SEQUENCE</scope>
    <source>
        <strain evidence="6">GBOQ0MN5Z8</strain>
    </source>
</reference>
<keyword evidence="3" id="KW-0326">Glycosidase</keyword>
<feature type="region of interest" description="Disordered" evidence="4">
    <location>
        <begin position="242"/>
        <end position="282"/>
    </location>
</feature>
<feature type="region of interest" description="Disordered" evidence="4">
    <location>
        <begin position="540"/>
        <end position="630"/>
    </location>
</feature>
<feature type="compositionally biased region" description="Basic residues" evidence="4">
    <location>
        <begin position="35"/>
        <end position="52"/>
    </location>
</feature>
<evidence type="ECO:0000256" key="2">
    <source>
        <dbReference type="ARBA" id="ARBA00022801"/>
    </source>
</evidence>
<protein>
    <recommendedName>
        <fullName evidence="5">Inosine/uridine-preferring nucleoside hydrolase domain-containing protein</fullName>
    </recommendedName>
</protein>
<dbReference type="Proteomes" id="UP000698800">
    <property type="component" value="Unassembled WGS sequence"/>
</dbReference>
<feature type="compositionally biased region" description="Acidic residues" evidence="4">
    <location>
        <begin position="561"/>
        <end position="571"/>
    </location>
</feature>
<evidence type="ECO:0000256" key="3">
    <source>
        <dbReference type="ARBA" id="ARBA00023295"/>
    </source>
</evidence>
<accession>A0A9P8L2S2</accession>
<dbReference type="Pfam" id="PF10153">
    <property type="entry name" value="Efg1"/>
    <property type="match status" value="1"/>
</dbReference>
<dbReference type="PANTHER" id="PTHR12304:SF4">
    <property type="entry name" value="URIDINE NUCLEOSIDASE"/>
    <property type="match status" value="1"/>
</dbReference>
<sequence>MGIKRSHDQISGEDSSLVHPSRQPLFSPSYLPPPPRKKIRTRIKKPKVKGPKASRSGPMPLHQVKKRVRDLGRLLKHAEDMPADVRMENERALGACSQELAARKAENSRLRLDKRYRQVKFFERQKATRRLKQLNARLSTTPPTEIASLQQQIHIAEVNLNYVLYYPPARRYVSLYPPVAKAGGSDSEHEVKAGDRNDIMQKGNRRVWEEIERRMASGTLEEDWGQETVRIAAVESPMDIDIETNKWKGKGERDGRSKATPDDSDGTSGLDGTTLLPPPLQPSQAQNAILAARDAILATGERTAWVVATGALTNIALLFATFPEVASWIKGLSIMGGAVGGGFTDAVLGRVDGELRVGNWTKWAEFNIYCDPESAQSLFSNPILAKKTTLIPLDLSHLVLATKPVLQNLLYGPSASPISNPSPSTLRCLLYDLLTFFATTYAQVFDLTAGPPLHDPIAVIAIIPAVIDDFRLDDRGGERFEVEVVTGKGELAGRIIVKDVGPGLNGVRIPRGVDVERFWVCYEDLSLGVPTEQIQSLQAGGNRMIPGIKHTQNPSSLGGEDKDDDDDDNNGVDDRRTSAAEETASAADATDCFAADTSFTNTSTPRKPTLEPGQPAPEPRSVGLRSPSRA</sequence>
<dbReference type="GO" id="GO:0006364">
    <property type="term" value="P:rRNA processing"/>
    <property type="evidence" value="ECO:0007669"/>
    <property type="project" value="InterPro"/>
</dbReference>
<keyword evidence="2" id="KW-0378">Hydrolase</keyword>
<name>A0A9P8L2S2_9PEZI</name>
<comment type="similarity">
    <text evidence="1">Belongs to the IUNH family.</text>
</comment>
<dbReference type="GO" id="GO:0005829">
    <property type="term" value="C:cytosol"/>
    <property type="evidence" value="ECO:0007669"/>
    <property type="project" value="TreeGrafter"/>
</dbReference>
<evidence type="ECO:0000256" key="1">
    <source>
        <dbReference type="ARBA" id="ARBA00009176"/>
    </source>
</evidence>
<dbReference type="OrthoDB" id="432381at2759"/>
<dbReference type="GO" id="GO:0006152">
    <property type="term" value="P:purine nucleoside catabolic process"/>
    <property type="evidence" value="ECO:0007669"/>
    <property type="project" value="TreeGrafter"/>
</dbReference>
<dbReference type="AlphaFoldDB" id="A0A9P8L2S2"/>
<feature type="region of interest" description="Disordered" evidence="4">
    <location>
        <begin position="1"/>
        <end position="59"/>
    </location>
</feature>
<dbReference type="InterPro" id="IPR036452">
    <property type="entry name" value="Ribo_hydro-like"/>
</dbReference>
<evidence type="ECO:0000313" key="6">
    <source>
        <dbReference type="EMBL" id="KAH0541358.1"/>
    </source>
</evidence>
<keyword evidence="7" id="KW-1185">Reference proteome</keyword>
<dbReference type="EMBL" id="JAGHQL010000081">
    <property type="protein sequence ID" value="KAH0541358.1"/>
    <property type="molecule type" value="Genomic_DNA"/>
</dbReference>
<feature type="compositionally biased region" description="Low complexity" evidence="4">
    <location>
        <begin position="580"/>
        <end position="600"/>
    </location>
</feature>
<dbReference type="Gene3D" id="3.90.245.10">
    <property type="entry name" value="Ribonucleoside hydrolase-like"/>
    <property type="match status" value="1"/>
</dbReference>
<dbReference type="PANTHER" id="PTHR12304">
    <property type="entry name" value="INOSINE-URIDINE PREFERRING NUCLEOSIDE HYDROLASE"/>
    <property type="match status" value="1"/>
</dbReference>